<dbReference type="Proteomes" id="UP000295711">
    <property type="component" value="Unassembled WGS sequence"/>
</dbReference>
<feature type="non-terminal residue" evidence="1">
    <location>
        <position position="52"/>
    </location>
</feature>
<dbReference type="AlphaFoldDB" id="A0A4V2SDR8"/>
<organism evidence="1 2">
    <name type="scientific">Frisingicoccus caecimuris</name>
    <dbReference type="NCBI Taxonomy" id="1796636"/>
    <lineage>
        <taxon>Bacteria</taxon>
        <taxon>Bacillati</taxon>
        <taxon>Bacillota</taxon>
        <taxon>Clostridia</taxon>
        <taxon>Lachnospirales</taxon>
        <taxon>Lachnospiraceae</taxon>
        <taxon>Frisingicoccus</taxon>
    </lineage>
</organism>
<keyword evidence="2" id="KW-1185">Reference proteome</keyword>
<proteinExistence type="predicted"/>
<comment type="caution">
    <text evidence="1">The sequence shown here is derived from an EMBL/GenBank/DDBJ whole genome shotgun (WGS) entry which is preliminary data.</text>
</comment>
<gene>
    <name evidence="1" type="ORF">EV212_105146</name>
</gene>
<accession>A0A4V2SDR8</accession>
<name>A0A4V2SDR8_9FIRM</name>
<dbReference type="EMBL" id="SLXA01000005">
    <property type="protein sequence ID" value="TCO84877.1"/>
    <property type="molecule type" value="Genomic_DNA"/>
</dbReference>
<reference evidence="1 2" key="1">
    <citation type="submission" date="2019-03" db="EMBL/GenBank/DDBJ databases">
        <title>Genomic Encyclopedia of Type Strains, Phase IV (KMG-IV): sequencing the most valuable type-strain genomes for metagenomic binning, comparative biology and taxonomic classification.</title>
        <authorList>
            <person name="Goeker M."/>
        </authorList>
    </citation>
    <scope>NUCLEOTIDE SEQUENCE [LARGE SCALE GENOMIC DNA]</scope>
    <source>
        <strain evidence="1 2">DSM 28559</strain>
    </source>
</reference>
<evidence type="ECO:0000313" key="2">
    <source>
        <dbReference type="Proteomes" id="UP000295711"/>
    </source>
</evidence>
<protein>
    <submittedName>
        <fullName evidence="1">Uncharacterized protein</fullName>
    </submittedName>
</protein>
<sequence>MHGLRWQAMETETTAPLLDPTRTRLGNEEVYSRTARVSIVRWNLKEAVSKLL</sequence>
<evidence type="ECO:0000313" key="1">
    <source>
        <dbReference type="EMBL" id="TCO84877.1"/>
    </source>
</evidence>